<sequence length="192" mass="22129">RPQIGNMNPSCKGMASALRFLTSLVNSSTIRREKDSRKLSASSQKLCPQWLRPEMHMREELFTVLPEAIHSWVQEHCPESDFEDRSEKENNTEENVFEEVLLDASVQCYQRKDFEIECEMTSLEHQHLRTHTGEKPYKCPDCGYSFSQSSALITHQRTHTGKKTYKCCECGKTFSKSSSLITHQDLHTGKKP</sequence>
<dbReference type="PROSITE" id="PS00028">
    <property type="entry name" value="ZINC_FINGER_C2H2_1"/>
    <property type="match status" value="2"/>
</dbReference>
<feature type="domain" description="SCAN box" evidence="14">
    <location>
        <begin position="44"/>
        <end position="83"/>
    </location>
</feature>
<evidence type="ECO:0000256" key="6">
    <source>
        <dbReference type="ARBA" id="ARBA00022833"/>
    </source>
</evidence>
<protein>
    <recommendedName>
        <fullName evidence="17">C2H2-type domain-containing protein</fullName>
    </recommendedName>
</protein>
<dbReference type="SUPFAM" id="SSF57667">
    <property type="entry name" value="beta-beta-alpha zinc fingers"/>
    <property type="match status" value="1"/>
</dbReference>
<evidence type="ECO:0008006" key="17">
    <source>
        <dbReference type="Google" id="ProtNLM"/>
    </source>
</evidence>
<dbReference type="PANTHER" id="PTHR23235">
    <property type="entry name" value="KRUEPPEL-LIKE TRANSCRIPTION FACTOR"/>
    <property type="match status" value="1"/>
</dbReference>
<dbReference type="PROSITE" id="PS50157">
    <property type="entry name" value="ZINC_FINGER_C2H2_2"/>
    <property type="match status" value="2"/>
</dbReference>
<dbReference type="InterPro" id="IPR036236">
    <property type="entry name" value="Znf_C2H2_sf"/>
</dbReference>
<evidence type="ECO:0000256" key="9">
    <source>
        <dbReference type="ARBA" id="ARBA00023163"/>
    </source>
</evidence>
<keyword evidence="5 11" id="KW-0863">Zinc-finger</keyword>
<name>A0A4V6WNZ2_MONMO</name>
<dbReference type="FunFam" id="3.30.160.60:FF:002343">
    <property type="entry name" value="Zinc finger protein 33A"/>
    <property type="match status" value="1"/>
</dbReference>
<gene>
    <name evidence="15" type="ORF">EI555_020964</name>
</gene>
<feature type="non-terminal residue" evidence="15">
    <location>
        <position position="1"/>
    </location>
</feature>
<evidence type="ECO:0000256" key="4">
    <source>
        <dbReference type="ARBA" id="ARBA00022737"/>
    </source>
</evidence>
<evidence type="ECO:0000256" key="2">
    <source>
        <dbReference type="ARBA" id="ARBA00006991"/>
    </source>
</evidence>
<evidence type="ECO:0000256" key="7">
    <source>
        <dbReference type="ARBA" id="ARBA00023015"/>
    </source>
</evidence>
<dbReference type="AlphaFoldDB" id="A0A4V6WNZ2"/>
<dbReference type="GO" id="GO:0005634">
    <property type="term" value="C:nucleus"/>
    <property type="evidence" value="ECO:0007669"/>
    <property type="project" value="UniProtKB-SubCell"/>
</dbReference>
<evidence type="ECO:0000256" key="12">
    <source>
        <dbReference type="PROSITE-ProRule" id="PRU00187"/>
    </source>
</evidence>
<dbReference type="GO" id="GO:0000981">
    <property type="term" value="F:DNA-binding transcription factor activity, RNA polymerase II-specific"/>
    <property type="evidence" value="ECO:0007669"/>
    <property type="project" value="TreeGrafter"/>
</dbReference>
<dbReference type="Pfam" id="PF00096">
    <property type="entry name" value="zf-C2H2"/>
    <property type="match status" value="2"/>
</dbReference>
<dbReference type="SMART" id="SM00355">
    <property type="entry name" value="ZnF_C2H2"/>
    <property type="match status" value="2"/>
</dbReference>
<accession>A0A4V6WNZ2</accession>
<proteinExistence type="inferred from homology"/>
<dbReference type="SMART" id="SM00431">
    <property type="entry name" value="SCAN"/>
    <property type="match status" value="1"/>
</dbReference>
<dbReference type="PROSITE" id="PS50804">
    <property type="entry name" value="SCAN_BOX"/>
    <property type="match status" value="1"/>
</dbReference>
<dbReference type="EMBL" id="RWIC01000922">
    <property type="protein sequence ID" value="TKC38960.1"/>
    <property type="molecule type" value="Genomic_DNA"/>
</dbReference>
<evidence type="ECO:0000259" key="13">
    <source>
        <dbReference type="PROSITE" id="PS50157"/>
    </source>
</evidence>
<reference evidence="16" key="1">
    <citation type="journal article" date="2019" name="IScience">
        <title>Narwhal Genome Reveals Long-Term Low Genetic Diversity despite Current Large Abundance Size.</title>
        <authorList>
            <person name="Westbury M.V."/>
            <person name="Petersen B."/>
            <person name="Garde E."/>
            <person name="Heide-Jorgensen M.P."/>
            <person name="Lorenzen E.D."/>
        </authorList>
    </citation>
    <scope>NUCLEOTIDE SEQUENCE [LARGE SCALE GENOMIC DNA]</scope>
</reference>
<dbReference type="Gene3D" id="1.10.4020.10">
    <property type="entry name" value="DNA breaking-rejoining enzymes"/>
    <property type="match status" value="1"/>
</dbReference>
<dbReference type="SUPFAM" id="SSF47353">
    <property type="entry name" value="Retrovirus capsid dimerization domain-like"/>
    <property type="match status" value="1"/>
</dbReference>
<comment type="caution">
    <text evidence="15">The sequence shown here is derived from an EMBL/GenBank/DDBJ whole genome shotgun (WGS) entry which is preliminary data.</text>
</comment>
<dbReference type="Gene3D" id="3.30.160.60">
    <property type="entry name" value="Classic Zinc Finger"/>
    <property type="match status" value="2"/>
</dbReference>
<dbReference type="FunFam" id="3.30.160.60:FF:000990">
    <property type="entry name" value="zinc finger protein 629 isoform X2"/>
    <property type="match status" value="1"/>
</dbReference>
<evidence type="ECO:0000256" key="5">
    <source>
        <dbReference type="ARBA" id="ARBA00022771"/>
    </source>
</evidence>
<feature type="domain" description="C2H2-type" evidence="13">
    <location>
        <begin position="137"/>
        <end position="164"/>
    </location>
</feature>
<dbReference type="GO" id="GO:0000978">
    <property type="term" value="F:RNA polymerase II cis-regulatory region sequence-specific DNA binding"/>
    <property type="evidence" value="ECO:0007669"/>
    <property type="project" value="TreeGrafter"/>
</dbReference>
<keyword evidence="3" id="KW-0479">Metal-binding</keyword>
<keyword evidence="9" id="KW-0804">Transcription</keyword>
<keyword evidence="7" id="KW-0805">Transcription regulation</keyword>
<keyword evidence="10 12" id="KW-0539">Nucleus</keyword>
<evidence type="ECO:0000256" key="1">
    <source>
        <dbReference type="ARBA" id="ARBA00004123"/>
    </source>
</evidence>
<dbReference type="GO" id="GO:0008270">
    <property type="term" value="F:zinc ion binding"/>
    <property type="evidence" value="ECO:0007669"/>
    <property type="project" value="UniProtKB-KW"/>
</dbReference>
<keyword evidence="4" id="KW-0677">Repeat</keyword>
<dbReference type="InterPro" id="IPR038269">
    <property type="entry name" value="SCAN_sf"/>
</dbReference>
<dbReference type="InterPro" id="IPR013087">
    <property type="entry name" value="Znf_C2H2_type"/>
</dbReference>
<dbReference type="Proteomes" id="UP000308365">
    <property type="component" value="Unassembled WGS sequence"/>
</dbReference>
<evidence type="ECO:0000256" key="3">
    <source>
        <dbReference type="ARBA" id="ARBA00022723"/>
    </source>
</evidence>
<dbReference type="InterPro" id="IPR003309">
    <property type="entry name" value="SCAN_dom"/>
</dbReference>
<dbReference type="Pfam" id="PF02023">
    <property type="entry name" value="SCAN"/>
    <property type="match status" value="1"/>
</dbReference>
<evidence type="ECO:0000313" key="16">
    <source>
        <dbReference type="Proteomes" id="UP000308365"/>
    </source>
</evidence>
<evidence type="ECO:0000256" key="10">
    <source>
        <dbReference type="ARBA" id="ARBA00023242"/>
    </source>
</evidence>
<comment type="similarity">
    <text evidence="2">Belongs to the krueppel C2H2-type zinc-finger protein family.</text>
</comment>
<evidence type="ECO:0000259" key="14">
    <source>
        <dbReference type="PROSITE" id="PS50804"/>
    </source>
</evidence>
<dbReference type="PANTHER" id="PTHR23235:SF152">
    <property type="entry name" value="SI:DKEY-210J14.3"/>
    <property type="match status" value="1"/>
</dbReference>
<evidence type="ECO:0000256" key="11">
    <source>
        <dbReference type="PROSITE-ProRule" id="PRU00042"/>
    </source>
</evidence>
<evidence type="ECO:0000313" key="15">
    <source>
        <dbReference type="EMBL" id="TKC38960.1"/>
    </source>
</evidence>
<keyword evidence="8" id="KW-0238">DNA-binding</keyword>
<comment type="subcellular location">
    <subcellularLocation>
        <location evidence="1 12">Nucleus</location>
    </subcellularLocation>
</comment>
<organism evidence="15 16">
    <name type="scientific">Monodon monoceros</name>
    <name type="common">Narwhal</name>
    <name type="synonym">Ceratodon monodon</name>
    <dbReference type="NCBI Taxonomy" id="40151"/>
    <lineage>
        <taxon>Eukaryota</taxon>
        <taxon>Metazoa</taxon>
        <taxon>Chordata</taxon>
        <taxon>Craniata</taxon>
        <taxon>Vertebrata</taxon>
        <taxon>Euteleostomi</taxon>
        <taxon>Mammalia</taxon>
        <taxon>Eutheria</taxon>
        <taxon>Laurasiatheria</taxon>
        <taxon>Artiodactyla</taxon>
        <taxon>Whippomorpha</taxon>
        <taxon>Cetacea</taxon>
        <taxon>Odontoceti</taxon>
        <taxon>Monodontidae</taxon>
        <taxon>Monodon</taxon>
    </lineage>
</organism>
<feature type="domain" description="C2H2-type" evidence="13">
    <location>
        <begin position="165"/>
        <end position="192"/>
    </location>
</feature>
<keyword evidence="6" id="KW-0862">Zinc</keyword>
<evidence type="ECO:0000256" key="8">
    <source>
        <dbReference type="ARBA" id="ARBA00023125"/>
    </source>
</evidence>